<proteinExistence type="predicted"/>
<organism evidence="1 2">
    <name type="scientific">Cyanomargarita calcarea GSE-NOS-MK-12-04C</name>
    <dbReference type="NCBI Taxonomy" id="2839659"/>
    <lineage>
        <taxon>Bacteria</taxon>
        <taxon>Bacillati</taxon>
        <taxon>Cyanobacteriota</taxon>
        <taxon>Cyanophyceae</taxon>
        <taxon>Nostocales</taxon>
        <taxon>Cyanomargaritaceae</taxon>
        <taxon>Cyanomargarita</taxon>
    </lineage>
</organism>
<reference evidence="1" key="1">
    <citation type="submission" date="2021-05" db="EMBL/GenBank/DDBJ databases">
        <authorList>
            <person name="Pietrasiak N."/>
            <person name="Ward R."/>
            <person name="Stajich J.E."/>
            <person name="Kurbessoian T."/>
        </authorList>
    </citation>
    <scope>NUCLEOTIDE SEQUENCE</scope>
    <source>
        <strain evidence="1">GSE-NOS-MK-12-04C</strain>
    </source>
</reference>
<dbReference type="AlphaFoldDB" id="A0A951QKB4"/>
<dbReference type="EMBL" id="JAHHGZ010000003">
    <property type="protein sequence ID" value="MBW4666593.1"/>
    <property type="molecule type" value="Genomic_DNA"/>
</dbReference>
<name>A0A951QKB4_9CYAN</name>
<dbReference type="Proteomes" id="UP000729701">
    <property type="component" value="Unassembled WGS sequence"/>
</dbReference>
<accession>A0A951QKB4</accession>
<protein>
    <submittedName>
        <fullName evidence="1">Uncharacterized protein</fullName>
    </submittedName>
</protein>
<gene>
    <name evidence="1" type="ORF">KME60_03910</name>
</gene>
<evidence type="ECO:0000313" key="1">
    <source>
        <dbReference type="EMBL" id="MBW4666593.1"/>
    </source>
</evidence>
<comment type="caution">
    <text evidence="1">The sequence shown here is derived from an EMBL/GenBank/DDBJ whole genome shotgun (WGS) entry which is preliminary data.</text>
</comment>
<reference evidence="1" key="2">
    <citation type="journal article" date="2022" name="Microbiol. Resour. Announc.">
        <title>Metagenome Sequencing to Explore Phylogenomics of Terrestrial Cyanobacteria.</title>
        <authorList>
            <person name="Ward R.D."/>
            <person name="Stajich J.E."/>
            <person name="Johansen J.R."/>
            <person name="Huntemann M."/>
            <person name="Clum A."/>
            <person name="Foster B."/>
            <person name="Foster B."/>
            <person name="Roux S."/>
            <person name="Palaniappan K."/>
            <person name="Varghese N."/>
            <person name="Mukherjee S."/>
            <person name="Reddy T.B.K."/>
            <person name="Daum C."/>
            <person name="Copeland A."/>
            <person name="Chen I.A."/>
            <person name="Ivanova N.N."/>
            <person name="Kyrpides N.C."/>
            <person name="Shapiro N."/>
            <person name="Eloe-Fadrosh E.A."/>
            <person name="Pietrasiak N."/>
        </authorList>
    </citation>
    <scope>NUCLEOTIDE SEQUENCE</scope>
    <source>
        <strain evidence="1">GSE-NOS-MK-12-04C</strain>
    </source>
</reference>
<evidence type="ECO:0000313" key="2">
    <source>
        <dbReference type="Proteomes" id="UP000729701"/>
    </source>
</evidence>
<sequence length="236" mass="26113">MALSRACVPRCKILLTLTLVCIPLGVIASVEKPNASIETQSLQTKITQRDFKIIEQLVSIAQRNSAIVQETKAAIGLSAYQDILFVELSPNQTTTSFAAPDTSSESARSFSLTITIDPIKLVGTISQMPIREARWNEAKHQKRLTVMQYYFAYLQACQASKIAAYRMQKFVQNSRVANLNSQAVSPHQVNYLANSEYVAATTEMLNANIREQLTLEELAVCVGLSPQKMITIINGQ</sequence>